<evidence type="ECO:0000313" key="1">
    <source>
        <dbReference type="EMBL" id="KJA17460.1"/>
    </source>
</evidence>
<proteinExistence type="predicted"/>
<sequence>MPTTIEILVFTASPAFLNDISLADPALDYLKKADGCRRIVRGYAVEEDNKAYILISWSSYESCKNTIERQDYSVFQESMKALTDNPLSVLHLEFDEVADSTLDAPITEVATISPKQGHTLEEVTAVMRKMHGLTPQFPGAMYGLSIGQFIGQPIPEYILCFAGWASIEAHTRSTKMSSFQELIWEIVPIADIKMNHVEFKSH</sequence>
<dbReference type="OrthoDB" id="3830579at2759"/>
<organism evidence="1 2">
    <name type="scientific">Hypholoma sublateritium (strain FD-334 SS-4)</name>
    <dbReference type="NCBI Taxonomy" id="945553"/>
    <lineage>
        <taxon>Eukaryota</taxon>
        <taxon>Fungi</taxon>
        <taxon>Dikarya</taxon>
        <taxon>Basidiomycota</taxon>
        <taxon>Agaricomycotina</taxon>
        <taxon>Agaricomycetes</taxon>
        <taxon>Agaricomycetidae</taxon>
        <taxon>Agaricales</taxon>
        <taxon>Agaricineae</taxon>
        <taxon>Strophariaceae</taxon>
        <taxon>Hypholoma</taxon>
    </lineage>
</organism>
<keyword evidence="2" id="KW-1185">Reference proteome</keyword>
<name>A0A0D2PAU6_HYPSF</name>
<dbReference type="STRING" id="945553.A0A0D2PAU6"/>
<accession>A0A0D2PAU6</accession>
<dbReference type="AlphaFoldDB" id="A0A0D2PAU6"/>
<evidence type="ECO:0008006" key="3">
    <source>
        <dbReference type="Google" id="ProtNLM"/>
    </source>
</evidence>
<gene>
    <name evidence="1" type="ORF">HYPSUDRAFT_1018052</name>
</gene>
<evidence type="ECO:0000313" key="2">
    <source>
        <dbReference type="Proteomes" id="UP000054270"/>
    </source>
</evidence>
<dbReference type="Gene3D" id="3.30.70.100">
    <property type="match status" value="2"/>
</dbReference>
<dbReference type="EMBL" id="KN817603">
    <property type="protein sequence ID" value="KJA17460.1"/>
    <property type="molecule type" value="Genomic_DNA"/>
</dbReference>
<reference evidence="2" key="1">
    <citation type="submission" date="2014-04" db="EMBL/GenBank/DDBJ databases">
        <title>Evolutionary Origins and Diversification of the Mycorrhizal Mutualists.</title>
        <authorList>
            <consortium name="DOE Joint Genome Institute"/>
            <consortium name="Mycorrhizal Genomics Consortium"/>
            <person name="Kohler A."/>
            <person name="Kuo A."/>
            <person name="Nagy L.G."/>
            <person name="Floudas D."/>
            <person name="Copeland A."/>
            <person name="Barry K.W."/>
            <person name="Cichocki N."/>
            <person name="Veneault-Fourrey C."/>
            <person name="LaButti K."/>
            <person name="Lindquist E.A."/>
            <person name="Lipzen A."/>
            <person name="Lundell T."/>
            <person name="Morin E."/>
            <person name="Murat C."/>
            <person name="Riley R."/>
            <person name="Ohm R."/>
            <person name="Sun H."/>
            <person name="Tunlid A."/>
            <person name="Henrissat B."/>
            <person name="Grigoriev I.V."/>
            <person name="Hibbett D.S."/>
            <person name="Martin F."/>
        </authorList>
    </citation>
    <scope>NUCLEOTIDE SEQUENCE [LARGE SCALE GENOMIC DNA]</scope>
    <source>
        <strain evidence="2">FD-334 SS-4</strain>
    </source>
</reference>
<protein>
    <recommendedName>
        <fullName evidence="3">ABM domain-containing protein</fullName>
    </recommendedName>
</protein>
<dbReference type="Proteomes" id="UP000054270">
    <property type="component" value="Unassembled WGS sequence"/>
</dbReference>